<evidence type="ECO:0000313" key="4">
    <source>
        <dbReference type="EMBL" id="KKK33798.1"/>
    </source>
</evidence>
<dbReference type="RefSeq" id="WP_046516239.1">
    <property type="nucleotide sequence ID" value="NZ_LAYZ01000024.1"/>
</dbReference>
<evidence type="ECO:0000256" key="1">
    <source>
        <dbReference type="ARBA" id="ARBA00009129"/>
    </source>
</evidence>
<feature type="compositionally biased region" description="Basic and acidic residues" evidence="2">
    <location>
        <begin position="24"/>
        <end position="59"/>
    </location>
</feature>
<gene>
    <name evidence="4" type="ORF">WN59_09275</name>
</gene>
<dbReference type="OrthoDB" id="2390443at2"/>
<dbReference type="PATRIC" id="fig|1432562.3.peg.1832"/>
<keyword evidence="5" id="KW-1185">Reference proteome</keyword>
<dbReference type="AlphaFoldDB" id="A0A0M2SHP2"/>
<feature type="region of interest" description="Disordered" evidence="2">
    <location>
        <begin position="1"/>
        <end position="59"/>
    </location>
</feature>
<dbReference type="InterPro" id="IPR008462">
    <property type="entry name" value="CsbD"/>
</dbReference>
<organism evidence="4 5">
    <name type="scientific">Salinicoccus sediminis</name>
    <dbReference type="NCBI Taxonomy" id="1432562"/>
    <lineage>
        <taxon>Bacteria</taxon>
        <taxon>Bacillati</taxon>
        <taxon>Bacillota</taxon>
        <taxon>Bacilli</taxon>
        <taxon>Bacillales</taxon>
        <taxon>Staphylococcaceae</taxon>
        <taxon>Salinicoccus</taxon>
    </lineage>
</organism>
<dbReference type="SUPFAM" id="SSF69047">
    <property type="entry name" value="Hypothetical protein YjbJ"/>
    <property type="match status" value="1"/>
</dbReference>
<dbReference type="Proteomes" id="UP000034287">
    <property type="component" value="Unassembled WGS sequence"/>
</dbReference>
<dbReference type="InterPro" id="IPR036629">
    <property type="entry name" value="YjbJ_sf"/>
</dbReference>
<sequence length="59" mass="6599">MAEDKGKKDEFIGKAKKAAGDALNDEKTKNEGKRQETEGKVKDAAKDIKEKGKDMFRDK</sequence>
<feature type="domain" description="CsbD-like" evidence="3">
    <location>
        <begin position="5"/>
        <end position="54"/>
    </location>
</feature>
<reference evidence="4 5" key="1">
    <citation type="submission" date="2015-04" db="EMBL/GenBank/DDBJ databases">
        <title>Taxonomic description and genome sequence of Salinicoccus sediminis sp. nov., a novel hyper halotolerant bacterium isolated from marine sediment.</title>
        <authorList>
            <person name="Mathan Kumar R."/>
            <person name="Kaur G."/>
            <person name="Kumar N."/>
            <person name="Kumar A."/>
            <person name="Singh N.K."/>
            <person name="Kaur N."/>
            <person name="Mayilraj S."/>
        </authorList>
    </citation>
    <scope>NUCLEOTIDE SEQUENCE [LARGE SCALE GENOMIC DNA]</scope>
    <source>
        <strain evidence="4 5">SV-16</strain>
    </source>
</reference>
<dbReference type="EMBL" id="LAYZ01000024">
    <property type="protein sequence ID" value="KKK33798.1"/>
    <property type="molecule type" value="Genomic_DNA"/>
</dbReference>
<proteinExistence type="inferred from homology"/>
<evidence type="ECO:0000313" key="5">
    <source>
        <dbReference type="Proteomes" id="UP000034287"/>
    </source>
</evidence>
<dbReference type="STRING" id="1432562.WN59_09275"/>
<comment type="caution">
    <text evidence="4">The sequence shown here is derived from an EMBL/GenBank/DDBJ whole genome shotgun (WGS) entry which is preliminary data.</text>
</comment>
<dbReference type="Gene3D" id="1.10.1470.10">
    <property type="entry name" value="YjbJ"/>
    <property type="match status" value="1"/>
</dbReference>
<evidence type="ECO:0000256" key="2">
    <source>
        <dbReference type="SAM" id="MobiDB-lite"/>
    </source>
</evidence>
<name>A0A0M2SHP2_9STAP</name>
<comment type="similarity">
    <text evidence="1">Belongs to the UPF0337 (CsbD) family.</text>
</comment>
<dbReference type="Pfam" id="PF05532">
    <property type="entry name" value="CsbD"/>
    <property type="match status" value="1"/>
</dbReference>
<protein>
    <recommendedName>
        <fullName evidence="3">CsbD-like domain-containing protein</fullName>
    </recommendedName>
</protein>
<accession>A0A0M2SHP2</accession>
<feature type="compositionally biased region" description="Basic and acidic residues" evidence="2">
    <location>
        <begin position="1"/>
        <end position="13"/>
    </location>
</feature>
<evidence type="ECO:0000259" key="3">
    <source>
        <dbReference type="Pfam" id="PF05532"/>
    </source>
</evidence>